<protein>
    <recommendedName>
        <fullName evidence="2">Glycosyltransferase 2-like domain-containing protein</fullName>
    </recommendedName>
</protein>
<dbReference type="AlphaFoldDB" id="A0A6C0BWU8"/>
<dbReference type="Gene3D" id="3.90.550.10">
    <property type="entry name" value="Spore Coat Polysaccharide Biosynthesis Protein SpsA, Chain A"/>
    <property type="match status" value="1"/>
</dbReference>
<dbReference type="EMBL" id="MN739268">
    <property type="protein sequence ID" value="QHS96261.1"/>
    <property type="molecule type" value="Genomic_DNA"/>
</dbReference>
<organism evidence="1">
    <name type="scientific">viral metagenome</name>
    <dbReference type="NCBI Taxonomy" id="1070528"/>
    <lineage>
        <taxon>unclassified sequences</taxon>
        <taxon>metagenomes</taxon>
        <taxon>organismal metagenomes</taxon>
    </lineage>
</organism>
<dbReference type="SUPFAM" id="SSF53448">
    <property type="entry name" value="Nucleotide-diphospho-sugar transferases"/>
    <property type="match status" value="1"/>
</dbReference>
<dbReference type="Pfam" id="PF13704">
    <property type="entry name" value="Glyco_tranf_2_4"/>
    <property type="match status" value="1"/>
</dbReference>
<name>A0A6C0BWU8_9ZZZZ</name>
<reference evidence="1" key="1">
    <citation type="journal article" date="2020" name="Nature">
        <title>Giant virus diversity and host interactions through global metagenomics.</title>
        <authorList>
            <person name="Schulz F."/>
            <person name="Roux S."/>
            <person name="Paez-Espino D."/>
            <person name="Jungbluth S."/>
            <person name="Walsh D.A."/>
            <person name="Denef V.J."/>
            <person name="McMahon K.D."/>
            <person name="Konstantinidis K.T."/>
            <person name="Eloe-Fadrosh E.A."/>
            <person name="Kyrpides N.C."/>
            <person name="Woyke T."/>
        </authorList>
    </citation>
    <scope>NUCLEOTIDE SEQUENCE</scope>
    <source>
        <strain evidence="1">GVMAG-M-3300019093-7</strain>
    </source>
</reference>
<evidence type="ECO:0000313" key="1">
    <source>
        <dbReference type="EMBL" id="QHS96261.1"/>
    </source>
</evidence>
<evidence type="ECO:0008006" key="2">
    <source>
        <dbReference type="Google" id="ProtNLM"/>
    </source>
</evidence>
<sequence length="245" mass="28678">MTMPVNIYILCYNESVLLPQTIAHYKKYLPNSKITIYDNNSTDNSVEIAKSLGCEVMYFESDNQQNEETQRGVKNHCWKGVQDGWILALDMDEWLCVTEKDLEYERQQGTTILTVQGVEMLGESQTLDLSDIDLHSINKGMDFIHESKSLCFYRPEIQEMNYGHGAHWCRPEGTIKHSEKAYYNKHFRYLGVPFIVDKVIKRFHRTQLMRSIGLDTHYTDDVEKITKEYTDLAEQVTTYDFPYNI</sequence>
<proteinExistence type="predicted"/>
<dbReference type="InterPro" id="IPR029044">
    <property type="entry name" value="Nucleotide-diphossugar_trans"/>
</dbReference>
<accession>A0A6C0BWU8</accession>